<reference evidence="1" key="1">
    <citation type="journal article" date="2020" name="Nature">
        <title>Giant virus diversity and host interactions through global metagenomics.</title>
        <authorList>
            <person name="Schulz F."/>
            <person name="Roux S."/>
            <person name="Paez-Espino D."/>
            <person name="Jungbluth S."/>
            <person name="Walsh D.A."/>
            <person name="Denef V.J."/>
            <person name="McMahon K.D."/>
            <person name="Konstantinidis K.T."/>
            <person name="Eloe-Fadrosh E.A."/>
            <person name="Kyrpides N.C."/>
            <person name="Woyke T."/>
        </authorList>
    </citation>
    <scope>NUCLEOTIDE SEQUENCE</scope>
    <source>
        <strain evidence="1">GVMAG-M-3300023179-150</strain>
    </source>
</reference>
<sequence length="258" mass="30375">MYFIRTCNDDNVYKTGLNINMDGIYLYPFKNIEYYYMMHHNNKDASMRIAYISTNDCKKIIDYDFYGNYIKVCKCILSKRYVLSDIKTIKKFNLKITEAYIDNLCKIGKISTLQYLYKNKKIKECSPGALGIASEYSKVAVLEWWKKSGLPLKYSEEPLDWASEYGNVVVLEWWFNSGLELKYSENALNRASKNGYLSVLEWWKNSGLELKYSQNALNRASYNGHVDVLEWWKNSGLELKYDNPHNCSINVLEWWVTQ</sequence>
<dbReference type="PANTHER" id="PTHR46586:SF3">
    <property type="entry name" value="ANKYRIN REPEAT-CONTAINING PROTEIN"/>
    <property type="match status" value="1"/>
</dbReference>
<accession>A0A6C0E7E6</accession>
<name>A0A6C0E7E6_9ZZZZ</name>
<evidence type="ECO:0000313" key="1">
    <source>
        <dbReference type="EMBL" id="QHT25096.1"/>
    </source>
</evidence>
<dbReference type="InterPro" id="IPR052050">
    <property type="entry name" value="SecEffector_AnkRepeat"/>
</dbReference>
<dbReference type="InterPro" id="IPR036770">
    <property type="entry name" value="Ankyrin_rpt-contain_sf"/>
</dbReference>
<proteinExistence type="predicted"/>
<protein>
    <recommendedName>
        <fullName evidence="2">Ankyrin repeat protein</fullName>
    </recommendedName>
</protein>
<dbReference type="SUPFAM" id="SSF140860">
    <property type="entry name" value="Pseudo ankyrin repeat-like"/>
    <property type="match status" value="1"/>
</dbReference>
<dbReference type="PANTHER" id="PTHR46586">
    <property type="entry name" value="ANKYRIN REPEAT-CONTAINING PROTEIN"/>
    <property type="match status" value="1"/>
</dbReference>
<dbReference type="Gene3D" id="1.25.40.20">
    <property type="entry name" value="Ankyrin repeat-containing domain"/>
    <property type="match status" value="1"/>
</dbReference>
<dbReference type="EMBL" id="MN739755">
    <property type="protein sequence ID" value="QHT25096.1"/>
    <property type="molecule type" value="Genomic_DNA"/>
</dbReference>
<evidence type="ECO:0008006" key="2">
    <source>
        <dbReference type="Google" id="ProtNLM"/>
    </source>
</evidence>
<dbReference type="AlphaFoldDB" id="A0A6C0E7E6"/>
<organism evidence="1">
    <name type="scientific">viral metagenome</name>
    <dbReference type="NCBI Taxonomy" id="1070528"/>
    <lineage>
        <taxon>unclassified sequences</taxon>
        <taxon>metagenomes</taxon>
        <taxon>organismal metagenomes</taxon>
    </lineage>
</organism>